<dbReference type="AlphaFoldDB" id="A0A835XWG8"/>
<evidence type="ECO:0000313" key="2">
    <source>
        <dbReference type="EMBL" id="KAG2490882.1"/>
    </source>
</evidence>
<dbReference type="Proteomes" id="UP000612055">
    <property type="component" value="Unassembled WGS sequence"/>
</dbReference>
<evidence type="ECO:0000256" key="1">
    <source>
        <dbReference type="SAM" id="MobiDB-lite"/>
    </source>
</evidence>
<feature type="compositionally biased region" description="Acidic residues" evidence="1">
    <location>
        <begin position="90"/>
        <end position="101"/>
    </location>
</feature>
<feature type="region of interest" description="Disordered" evidence="1">
    <location>
        <begin position="1"/>
        <end position="52"/>
    </location>
</feature>
<accession>A0A835XWG8</accession>
<feature type="compositionally biased region" description="Low complexity" evidence="1">
    <location>
        <begin position="29"/>
        <end position="43"/>
    </location>
</feature>
<dbReference type="OrthoDB" id="550112at2759"/>
<feature type="compositionally biased region" description="Low complexity" evidence="1">
    <location>
        <begin position="9"/>
        <end position="20"/>
    </location>
</feature>
<feature type="compositionally biased region" description="Low complexity" evidence="1">
    <location>
        <begin position="73"/>
        <end position="86"/>
    </location>
</feature>
<evidence type="ECO:0000313" key="3">
    <source>
        <dbReference type="Proteomes" id="UP000612055"/>
    </source>
</evidence>
<dbReference type="EMBL" id="JAEHOE010000058">
    <property type="protein sequence ID" value="KAG2490882.1"/>
    <property type="molecule type" value="Genomic_DNA"/>
</dbReference>
<feature type="region of interest" description="Disordered" evidence="1">
    <location>
        <begin position="336"/>
        <end position="368"/>
    </location>
</feature>
<protein>
    <submittedName>
        <fullName evidence="2">Uncharacterized protein</fullName>
    </submittedName>
</protein>
<proteinExistence type="predicted"/>
<name>A0A835XWG8_9CHLO</name>
<organism evidence="2 3">
    <name type="scientific">Edaphochlamys debaryana</name>
    <dbReference type="NCBI Taxonomy" id="47281"/>
    <lineage>
        <taxon>Eukaryota</taxon>
        <taxon>Viridiplantae</taxon>
        <taxon>Chlorophyta</taxon>
        <taxon>core chlorophytes</taxon>
        <taxon>Chlorophyceae</taxon>
        <taxon>CS clade</taxon>
        <taxon>Chlamydomonadales</taxon>
        <taxon>Chlamydomonadales incertae sedis</taxon>
        <taxon>Edaphochlamys</taxon>
    </lineage>
</organism>
<gene>
    <name evidence="2" type="ORF">HYH03_010799</name>
</gene>
<sequence>MKRRGSGGAAAADTEEAAGARGKRRRGSGEVAAATAGAHDQAGAAGGSGSHVNPALLAAYLQHQQALQQLQQGLAVPGGAPPAEAGQEGEGAEADGGEASDPEPSGPPDINKVAADLAKLTGLRLDRAMHALRETQEEVLRQAGAGGGKVDYTVLAPQWMDEAQVWLAINQEVEGEIADVRSAMEKSLQDYEAAKAAEDLPLHQRPPDWLADRFSGRGKGPPGQPRSCIFARLASFVCPGALFASPPEDGAAAADGSAGAGRHKAPLVKLADLECKCRKWYPGKGTYRFFEELAEAAAQAAAEAASASPGLVQTGWVPCSAGSAACAACATAEGQSTASGSGRGAGEAGTSVPDPAAESQGPPRTPVGADTAAAVLQALGAFAEQRATQVERDVCKMPTHSNEIPDIFVALADPADATGAGGEEDDDIEVLDVGAKAKPRDTVEVCS</sequence>
<keyword evidence="3" id="KW-1185">Reference proteome</keyword>
<reference evidence="2" key="1">
    <citation type="journal article" date="2020" name="bioRxiv">
        <title>Comparative genomics of Chlamydomonas.</title>
        <authorList>
            <person name="Craig R.J."/>
            <person name="Hasan A.R."/>
            <person name="Ness R.W."/>
            <person name="Keightley P.D."/>
        </authorList>
    </citation>
    <scope>NUCLEOTIDE SEQUENCE</scope>
    <source>
        <strain evidence="2">CCAP 11/70</strain>
    </source>
</reference>
<feature type="region of interest" description="Disordered" evidence="1">
    <location>
        <begin position="73"/>
        <end position="110"/>
    </location>
</feature>
<comment type="caution">
    <text evidence="2">The sequence shown here is derived from an EMBL/GenBank/DDBJ whole genome shotgun (WGS) entry which is preliminary data.</text>
</comment>